<dbReference type="Proteomes" id="UP000294535">
    <property type="component" value="Unassembled WGS sequence"/>
</dbReference>
<comment type="caution">
    <text evidence="1">The sequence shown here is derived from an EMBL/GenBank/DDBJ whole genome shotgun (WGS) entry which is preliminary data.</text>
</comment>
<dbReference type="RefSeq" id="WP_133557548.1">
    <property type="nucleotide sequence ID" value="NZ_SNYF01000008.1"/>
</dbReference>
<sequence length="221" mass="25281">MKTEKLIFVLVFLLSFTKFSYGQLSVLRDNGTGNPIMNNPYREVKGSPYVADFKEGKIYLSTGQTVEGLQIAINGYENTLEYKLEGNLYSYAPEKLNGFSWIGETGESVEFTSRYTIPTLGKKRFLQVLETGKYTLLIYRYKIMTDDVAATYGAQAAKVFQDQEDLFIVKDDQVFLFKNKTKEMESIFGDEMSKVNSLQKSQKLNLKNTEDVRVLVRALNR</sequence>
<gene>
    <name evidence="1" type="ORF">DFQ04_3164</name>
</gene>
<keyword evidence="2" id="KW-1185">Reference proteome</keyword>
<dbReference type="EMBL" id="SNYF01000008">
    <property type="protein sequence ID" value="TDQ15277.1"/>
    <property type="molecule type" value="Genomic_DNA"/>
</dbReference>
<name>A0A4R6T6F0_9BACT</name>
<organism evidence="1 2">
    <name type="scientific">Algoriphagus boseongensis</name>
    <dbReference type="NCBI Taxonomy" id="1442587"/>
    <lineage>
        <taxon>Bacteria</taxon>
        <taxon>Pseudomonadati</taxon>
        <taxon>Bacteroidota</taxon>
        <taxon>Cytophagia</taxon>
        <taxon>Cytophagales</taxon>
        <taxon>Cyclobacteriaceae</taxon>
        <taxon>Algoriphagus</taxon>
    </lineage>
</organism>
<protein>
    <submittedName>
        <fullName evidence="1">Uncharacterized protein</fullName>
    </submittedName>
</protein>
<dbReference type="AlphaFoldDB" id="A0A4R6T6F0"/>
<evidence type="ECO:0000313" key="1">
    <source>
        <dbReference type="EMBL" id="TDQ15277.1"/>
    </source>
</evidence>
<reference evidence="1 2" key="1">
    <citation type="submission" date="2019-03" db="EMBL/GenBank/DDBJ databases">
        <title>Genomic Encyclopedia of Type Strains, Phase III (KMG-III): the genomes of soil and plant-associated and newly described type strains.</title>
        <authorList>
            <person name="Whitman W."/>
        </authorList>
    </citation>
    <scope>NUCLEOTIDE SEQUENCE [LARGE SCALE GENOMIC DNA]</scope>
    <source>
        <strain evidence="1 2">CECT 8446</strain>
    </source>
</reference>
<evidence type="ECO:0000313" key="2">
    <source>
        <dbReference type="Proteomes" id="UP000294535"/>
    </source>
</evidence>
<dbReference type="OrthoDB" id="822766at2"/>
<proteinExistence type="predicted"/>
<accession>A0A4R6T6F0</accession>